<keyword evidence="1" id="KW-1133">Transmembrane helix</keyword>
<evidence type="ECO:0008006" key="4">
    <source>
        <dbReference type="Google" id="ProtNLM"/>
    </source>
</evidence>
<reference evidence="3" key="1">
    <citation type="journal article" date="2019" name="Int. J. Syst. Evol. Microbiol.">
        <title>The Global Catalogue of Microorganisms (GCM) 10K type strain sequencing project: providing services to taxonomists for standard genome sequencing and annotation.</title>
        <authorList>
            <consortium name="The Broad Institute Genomics Platform"/>
            <consortium name="The Broad Institute Genome Sequencing Center for Infectious Disease"/>
            <person name="Wu L."/>
            <person name="Ma J."/>
        </authorList>
    </citation>
    <scope>NUCLEOTIDE SEQUENCE [LARGE SCALE GENOMIC DNA]</scope>
    <source>
        <strain evidence="3">KCTC 22245</strain>
    </source>
</reference>
<evidence type="ECO:0000313" key="2">
    <source>
        <dbReference type="EMBL" id="MFC3302272.1"/>
    </source>
</evidence>
<comment type="caution">
    <text evidence="2">The sequence shown here is derived from an EMBL/GenBank/DDBJ whole genome shotgun (WGS) entry which is preliminary data.</text>
</comment>
<name>A0ABV7MBJ4_9PROT</name>
<sequence length="80" mass="9084">MPHRTKLKWIFAVILFILGGMMASLQEGEISGRWLVLAGLGIIVVTIPATWIDWQGLDELVRQARKSAWMWGGSFDMLIR</sequence>
<gene>
    <name evidence="2" type="ORF">ACFONP_05955</name>
</gene>
<protein>
    <recommendedName>
        <fullName evidence="4">TIGR00374 family protein</fullName>
    </recommendedName>
</protein>
<evidence type="ECO:0000313" key="3">
    <source>
        <dbReference type="Proteomes" id="UP001595607"/>
    </source>
</evidence>
<dbReference type="RefSeq" id="WP_189570381.1">
    <property type="nucleotide sequence ID" value="NZ_BMXU01000001.1"/>
</dbReference>
<proteinExistence type="predicted"/>
<dbReference type="Proteomes" id="UP001595607">
    <property type="component" value="Unassembled WGS sequence"/>
</dbReference>
<feature type="transmembrane region" description="Helical" evidence="1">
    <location>
        <begin position="31"/>
        <end position="52"/>
    </location>
</feature>
<keyword evidence="3" id="KW-1185">Reference proteome</keyword>
<organism evidence="2 3">
    <name type="scientific">Parvularcula lutaonensis</name>
    <dbReference type="NCBI Taxonomy" id="491923"/>
    <lineage>
        <taxon>Bacteria</taxon>
        <taxon>Pseudomonadati</taxon>
        <taxon>Pseudomonadota</taxon>
        <taxon>Alphaproteobacteria</taxon>
        <taxon>Parvularculales</taxon>
        <taxon>Parvularculaceae</taxon>
        <taxon>Parvularcula</taxon>
    </lineage>
</organism>
<accession>A0ABV7MBJ4</accession>
<evidence type="ECO:0000256" key="1">
    <source>
        <dbReference type="SAM" id="Phobius"/>
    </source>
</evidence>
<dbReference type="EMBL" id="JBHRVA010000002">
    <property type="protein sequence ID" value="MFC3302272.1"/>
    <property type="molecule type" value="Genomic_DNA"/>
</dbReference>
<keyword evidence="1" id="KW-0812">Transmembrane</keyword>
<feature type="transmembrane region" description="Helical" evidence="1">
    <location>
        <begin position="7"/>
        <end position="25"/>
    </location>
</feature>
<keyword evidence="1" id="KW-0472">Membrane</keyword>